<name>A0A8K1LUU2_9PASS</name>
<sequence length="305" mass="33191">MSLQCAQVAKKENGILAWIKSAVASRTRAGIVPLDLHWRTSLNMSLCHVSDIQCELPSTLISNGGSRDYILIQSDVISCAGCLSYILLFYGWKLASVMPSHKKGGKEDPGNYRPVSLTTVLSKVTCLVDAGKAVDFVYLDFSKAFDTVSHSPLLEKLAAQGLDRSTLCWIRNQLDGQAQRVVVNGVASSWQPVTRGVPQGSVLGPSLFNIFTDDMDEGIESFISKFADNTKLGACADLLEVQLERAERPACRDGAVQLSEATGLECSFSDAQNLSGVIGRDLFKPSEHDIMVAQMKLVKIQVIFM</sequence>
<dbReference type="InterPro" id="IPR043502">
    <property type="entry name" value="DNA/RNA_pol_sf"/>
</dbReference>
<evidence type="ECO:0000259" key="1">
    <source>
        <dbReference type="PROSITE" id="PS50878"/>
    </source>
</evidence>
<keyword evidence="3" id="KW-1185">Reference proteome</keyword>
<gene>
    <name evidence="2" type="ORF">HGM15179_000153</name>
</gene>
<dbReference type="SUPFAM" id="SSF56672">
    <property type="entry name" value="DNA/RNA polymerases"/>
    <property type="match status" value="1"/>
</dbReference>
<dbReference type="Proteomes" id="UP000796761">
    <property type="component" value="Unassembled WGS sequence"/>
</dbReference>
<dbReference type="PANTHER" id="PTHR33332">
    <property type="entry name" value="REVERSE TRANSCRIPTASE DOMAIN-CONTAINING PROTEIN"/>
    <property type="match status" value="1"/>
</dbReference>
<comment type="caution">
    <text evidence="2">The sequence shown here is derived from an EMBL/GenBank/DDBJ whole genome shotgun (WGS) entry which is preliminary data.</text>
</comment>
<feature type="domain" description="Reverse transcriptase" evidence="1">
    <location>
        <begin position="1"/>
        <end position="305"/>
    </location>
</feature>
<protein>
    <recommendedName>
        <fullName evidence="1">Reverse transcriptase domain-containing protein</fullName>
    </recommendedName>
</protein>
<dbReference type="PROSITE" id="PS50878">
    <property type="entry name" value="RT_POL"/>
    <property type="match status" value="1"/>
</dbReference>
<evidence type="ECO:0000313" key="2">
    <source>
        <dbReference type="EMBL" id="TRZ26912.1"/>
    </source>
</evidence>
<evidence type="ECO:0000313" key="3">
    <source>
        <dbReference type="Proteomes" id="UP000796761"/>
    </source>
</evidence>
<dbReference type="OrthoDB" id="416454at2759"/>
<dbReference type="InterPro" id="IPR000477">
    <property type="entry name" value="RT_dom"/>
</dbReference>
<accession>A0A8K1LUU2</accession>
<dbReference type="EMBL" id="SWJQ01000002">
    <property type="protein sequence ID" value="TRZ26912.1"/>
    <property type="molecule type" value="Genomic_DNA"/>
</dbReference>
<dbReference type="Pfam" id="PF00078">
    <property type="entry name" value="RVT_1"/>
    <property type="match status" value="1"/>
</dbReference>
<organism evidence="2 3">
    <name type="scientific">Zosterops borbonicus</name>
    <dbReference type="NCBI Taxonomy" id="364589"/>
    <lineage>
        <taxon>Eukaryota</taxon>
        <taxon>Metazoa</taxon>
        <taxon>Chordata</taxon>
        <taxon>Craniata</taxon>
        <taxon>Vertebrata</taxon>
        <taxon>Euteleostomi</taxon>
        <taxon>Archelosauria</taxon>
        <taxon>Archosauria</taxon>
        <taxon>Dinosauria</taxon>
        <taxon>Saurischia</taxon>
        <taxon>Theropoda</taxon>
        <taxon>Coelurosauria</taxon>
        <taxon>Aves</taxon>
        <taxon>Neognathae</taxon>
        <taxon>Neoaves</taxon>
        <taxon>Telluraves</taxon>
        <taxon>Australaves</taxon>
        <taxon>Passeriformes</taxon>
        <taxon>Sylvioidea</taxon>
        <taxon>Zosteropidae</taxon>
        <taxon>Zosterops</taxon>
    </lineage>
</organism>
<dbReference type="AlphaFoldDB" id="A0A8K1LUU2"/>
<proteinExistence type="predicted"/>
<reference evidence="2" key="1">
    <citation type="submission" date="2019-04" db="EMBL/GenBank/DDBJ databases">
        <title>Genome assembly of Zosterops borbonicus 15179.</title>
        <authorList>
            <person name="Leroy T."/>
            <person name="Anselmetti Y."/>
            <person name="Tilak M.-K."/>
            <person name="Nabholz B."/>
        </authorList>
    </citation>
    <scope>NUCLEOTIDE SEQUENCE</scope>
    <source>
        <strain evidence="2">HGM_15179</strain>
        <tissue evidence="2">Muscle</tissue>
    </source>
</reference>